<name>A0ACB8U5V0_9APHY</name>
<sequence>MGDWFSLSVLQILSIVSFVTSLFAVARAGSVTFGRWQHKFEANIQQPAANVAASVKIPLWSWKVSGLPVSFSLGSILGEDEEQDEGKDSMVGYDGGSTLVRMDWQLSRSATAIPQPQFTQPPLSMAKLIMTRHLQRKPGRALRRVQGSIRTPTRLSQSAVL</sequence>
<dbReference type="EMBL" id="MU274910">
    <property type="protein sequence ID" value="KAI0089561.1"/>
    <property type="molecule type" value="Genomic_DNA"/>
</dbReference>
<dbReference type="Proteomes" id="UP001055072">
    <property type="component" value="Unassembled WGS sequence"/>
</dbReference>
<comment type="caution">
    <text evidence="1">The sequence shown here is derived from an EMBL/GenBank/DDBJ whole genome shotgun (WGS) entry which is preliminary data.</text>
</comment>
<evidence type="ECO:0000313" key="2">
    <source>
        <dbReference type="Proteomes" id="UP001055072"/>
    </source>
</evidence>
<gene>
    <name evidence="1" type="ORF">BDY19DRAFT_993148</name>
</gene>
<organism evidence="1 2">
    <name type="scientific">Irpex rosettiformis</name>
    <dbReference type="NCBI Taxonomy" id="378272"/>
    <lineage>
        <taxon>Eukaryota</taxon>
        <taxon>Fungi</taxon>
        <taxon>Dikarya</taxon>
        <taxon>Basidiomycota</taxon>
        <taxon>Agaricomycotina</taxon>
        <taxon>Agaricomycetes</taxon>
        <taxon>Polyporales</taxon>
        <taxon>Irpicaceae</taxon>
        <taxon>Irpex</taxon>
    </lineage>
</organism>
<keyword evidence="2" id="KW-1185">Reference proteome</keyword>
<proteinExistence type="predicted"/>
<evidence type="ECO:0000313" key="1">
    <source>
        <dbReference type="EMBL" id="KAI0089561.1"/>
    </source>
</evidence>
<accession>A0ACB8U5V0</accession>
<reference evidence="1" key="1">
    <citation type="journal article" date="2021" name="Environ. Microbiol.">
        <title>Gene family expansions and transcriptome signatures uncover fungal adaptations to wood decay.</title>
        <authorList>
            <person name="Hage H."/>
            <person name="Miyauchi S."/>
            <person name="Viragh M."/>
            <person name="Drula E."/>
            <person name="Min B."/>
            <person name="Chaduli D."/>
            <person name="Navarro D."/>
            <person name="Favel A."/>
            <person name="Norest M."/>
            <person name="Lesage-Meessen L."/>
            <person name="Balint B."/>
            <person name="Merenyi Z."/>
            <person name="de Eugenio L."/>
            <person name="Morin E."/>
            <person name="Martinez A.T."/>
            <person name="Baldrian P."/>
            <person name="Stursova M."/>
            <person name="Martinez M.J."/>
            <person name="Novotny C."/>
            <person name="Magnuson J.K."/>
            <person name="Spatafora J.W."/>
            <person name="Maurice S."/>
            <person name="Pangilinan J."/>
            <person name="Andreopoulos W."/>
            <person name="LaButti K."/>
            <person name="Hundley H."/>
            <person name="Na H."/>
            <person name="Kuo A."/>
            <person name="Barry K."/>
            <person name="Lipzen A."/>
            <person name="Henrissat B."/>
            <person name="Riley R."/>
            <person name="Ahrendt S."/>
            <person name="Nagy L.G."/>
            <person name="Grigoriev I.V."/>
            <person name="Martin F."/>
            <person name="Rosso M.N."/>
        </authorList>
    </citation>
    <scope>NUCLEOTIDE SEQUENCE</scope>
    <source>
        <strain evidence="1">CBS 384.51</strain>
    </source>
</reference>
<protein>
    <submittedName>
        <fullName evidence="1">Uncharacterized protein</fullName>
    </submittedName>
</protein>